<dbReference type="Pfam" id="PF13115">
    <property type="entry name" value="YtkA"/>
    <property type="match status" value="2"/>
</dbReference>
<proteinExistence type="predicted"/>
<dbReference type="PATRIC" id="fig|1473.5.peg.1919"/>
<feature type="signal peptide" evidence="2">
    <location>
        <begin position="1"/>
        <end position="20"/>
    </location>
</feature>
<dbReference type="InterPro" id="IPR013783">
    <property type="entry name" value="Ig-like_fold"/>
</dbReference>
<reference evidence="5" key="1">
    <citation type="submission" date="2015-07" db="EMBL/GenBank/DDBJ databases">
        <title>Fjat-10053 dsm26.</title>
        <authorList>
            <person name="Liu B."/>
            <person name="Wang J."/>
            <person name="Zhu Y."/>
            <person name="Liu G."/>
            <person name="Chen Q."/>
            <person name="Chen Z."/>
            <person name="Lan J."/>
            <person name="Che J."/>
            <person name="Ge C."/>
            <person name="Shi H."/>
            <person name="Pan Z."/>
            <person name="Liu X."/>
        </authorList>
    </citation>
    <scope>NUCLEOTIDE SEQUENCE [LARGE SCALE GENOMIC DNA]</scope>
    <source>
        <strain evidence="5">DSM 26</strain>
    </source>
</reference>
<keyword evidence="5" id="KW-1185">Reference proteome</keyword>
<feature type="domain" description="YtkA-like" evidence="3">
    <location>
        <begin position="34"/>
        <end position="117"/>
    </location>
</feature>
<protein>
    <recommendedName>
        <fullName evidence="3">YtkA-like domain-containing protein</fullName>
    </recommendedName>
</protein>
<dbReference type="GeneID" id="66870954"/>
<dbReference type="Proteomes" id="UP000036780">
    <property type="component" value="Unassembled WGS sequence"/>
</dbReference>
<evidence type="ECO:0000256" key="2">
    <source>
        <dbReference type="SAM" id="SignalP"/>
    </source>
</evidence>
<dbReference type="Gene3D" id="2.60.40.10">
    <property type="entry name" value="Immunoglobulins"/>
    <property type="match status" value="1"/>
</dbReference>
<gene>
    <name evidence="4" type="ORF">AFK71_16160</name>
</gene>
<dbReference type="OrthoDB" id="2679563at2"/>
<comment type="caution">
    <text evidence="4">The sequence shown here is derived from an EMBL/GenBank/DDBJ whole genome shotgun (WGS) entry which is preliminary data.</text>
</comment>
<accession>A0A0L0QN36</accession>
<organism evidence="4 5">
    <name type="scientific">Virgibacillus pantothenticus</name>
    <dbReference type="NCBI Taxonomy" id="1473"/>
    <lineage>
        <taxon>Bacteria</taxon>
        <taxon>Bacillati</taxon>
        <taxon>Bacillota</taxon>
        <taxon>Bacilli</taxon>
        <taxon>Bacillales</taxon>
        <taxon>Bacillaceae</taxon>
        <taxon>Virgibacillus</taxon>
    </lineage>
</organism>
<dbReference type="RefSeq" id="WP_050352508.1">
    <property type="nucleotide sequence ID" value="NZ_BOSN01000001.1"/>
</dbReference>
<evidence type="ECO:0000256" key="1">
    <source>
        <dbReference type="SAM" id="MobiDB-lite"/>
    </source>
</evidence>
<dbReference type="AlphaFoldDB" id="A0A0L0QN36"/>
<name>A0A0L0QN36_VIRPA</name>
<evidence type="ECO:0000313" key="5">
    <source>
        <dbReference type="Proteomes" id="UP000036780"/>
    </source>
</evidence>
<feature type="region of interest" description="Disordered" evidence="1">
    <location>
        <begin position="132"/>
        <end position="152"/>
    </location>
</feature>
<evidence type="ECO:0000259" key="3">
    <source>
        <dbReference type="Pfam" id="PF13115"/>
    </source>
</evidence>
<feature type="domain" description="YtkA-like" evidence="3">
    <location>
        <begin position="158"/>
        <end position="235"/>
    </location>
</feature>
<dbReference type="EMBL" id="LGTO01000007">
    <property type="protein sequence ID" value="KNE19944.1"/>
    <property type="molecule type" value="Genomic_DNA"/>
</dbReference>
<feature type="chain" id="PRO_5041041863" description="YtkA-like domain-containing protein" evidence="2">
    <location>
        <begin position="21"/>
        <end position="254"/>
    </location>
</feature>
<sequence length="254" mass="28445">MKKIWIFIAVAVLLFITACGQETTKEKDAADSEEELKKLKVDFKVPESAEPGENVELKATVTYGEEKVTDADEVVFEVWEKGNKDDSTKLDSTNHEDGTYTAKITFDKDGVYEMYAHTTARDLHTMPKKFITVGSGDSGQTEDASEDDEHADQEAAGGFDLHFMEPENVVAGEETELMVHLQMDGNPLEEASVRYEFGRKDAENKEWADAKESKAGEYTASHTFAEEGTYQVMIHVESGEDLHEHQEYEIAVTK</sequence>
<dbReference type="InterPro" id="IPR032693">
    <property type="entry name" value="YtkA-like_dom"/>
</dbReference>
<evidence type="ECO:0000313" key="4">
    <source>
        <dbReference type="EMBL" id="KNE19944.1"/>
    </source>
</evidence>
<dbReference type="PROSITE" id="PS51257">
    <property type="entry name" value="PROKAR_LIPOPROTEIN"/>
    <property type="match status" value="1"/>
</dbReference>
<keyword evidence="2" id="KW-0732">Signal</keyword>